<dbReference type="InterPro" id="IPR001245">
    <property type="entry name" value="Ser-Thr/Tyr_kinase_cat_dom"/>
</dbReference>
<reference evidence="2 3" key="1">
    <citation type="submission" date="2024-05" db="EMBL/GenBank/DDBJ databases">
        <authorList>
            <person name="Wallberg A."/>
        </authorList>
    </citation>
    <scope>NUCLEOTIDE SEQUENCE [LARGE SCALE GENOMIC DNA]</scope>
</reference>
<dbReference type="GO" id="GO:0005524">
    <property type="term" value="F:ATP binding"/>
    <property type="evidence" value="ECO:0007669"/>
    <property type="project" value="InterPro"/>
</dbReference>
<dbReference type="PANTHER" id="PTHR44329">
    <property type="entry name" value="SERINE/THREONINE-PROTEIN KINASE TNNI3K-RELATED"/>
    <property type="match status" value="1"/>
</dbReference>
<protein>
    <recommendedName>
        <fullName evidence="1">Protein kinase domain-containing protein</fullName>
    </recommendedName>
</protein>
<dbReference type="PROSITE" id="PS50011">
    <property type="entry name" value="PROTEIN_KINASE_DOM"/>
    <property type="match status" value="1"/>
</dbReference>
<dbReference type="GO" id="GO:0004709">
    <property type="term" value="F:MAP kinase kinase kinase activity"/>
    <property type="evidence" value="ECO:0007669"/>
    <property type="project" value="TreeGrafter"/>
</dbReference>
<dbReference type="InterPro" id="IPR000719">
    <property type="entry name" value="Prot_kinase_dom"/>
</dbReference>
<dbReference type="AlphaFoldDB" id="A0AAV2RER1"/>
<dbReference type="InterPro" id="IPR011009">
    <property type="entry name" value="Kinase-like_dom_sf"/>
</dbReference>
<evidence type="ECO:0000313" key="3">
    <source>
        <dbReference type="Proteomes" id="UP001497623"/>
    </source>
</evidence>
<organism evidence="2 3">
    <name type="scientific">Meganyctiphanes norvegica</name>
    <name type="common">Northern krill</name>
    <name type="synonym">Thysanopoda norvegica</name>
    <dbReference type="NCBI Taxonomy" id="48144"/>
    <lineage>
        <taxon>Eukaryota</taxon>
        <taxon>Metazoa</taxon>
        <taxon>Ecdysozoa</taxon>
        <taxon>Arthropoda</taxon>
        <taxon>Crustacea</taxon>
        <taxon>Multicrustacea</taxon>
        <taxon>Malacostraca</taxon>
        <taxon>Eumalacostraca</taxon>
        <taxon>Eucarida</taxon>
        <taxon>Euphausiacea</taxon>
        <taxon>Euphausiidae</taxon>
        <taxon>Meganyctiphanes</taxon>
    </lineage>
</organism>
<feature type="domain" description="Protein kinase" evidence="1">
    <location>
        <begin position="1"/>
        <end position="122"/>
    </location>
</feature>
<dbReference type="SUPFAM" id="SSF56112">
    <property type="entry name" value="Protein kinase-like (PK-like)"/>
    <property type="match status" value="1"/>
</dbReference>
<sequence length="171" mass="19407">GGRWSQESGSGRQIQQPSGSILWMAPEVIRMQDDNPYTFQSDVYAFGIVLYELFSGQLPYQHINNKDQILFMVGRGYLRPDMTGLRSDMPKPIKRILDDCIKYNRDDRPLFPQILANLESLVRSLPKIHRSASEPILTRTHLNTDDMIYLCASPKTPINSGAFLFSTAGNI</sequence>
<name>A0AAV2RER1_MEGNR</name>
<dbReference type="EMBL" id="CAXKWB010022124">
    <property type="protein sequence ID" value="CAL4124136.1"/>
    <property type="molecule type" value="Genomic_DNA"/>
</dbReference>
<dbReference type="Pfam" id="PF07714">
    <property type="entry name" value="PK_Tyr_Ser-Thr"/>
    <property type="match status" value="1"/>
</dbReference>
<feature type="non-terminal residue" evidence="2">
    <location>
        <position position="1"/>
    </location>
</feature>
<keyword evidence="3" id="KW-1185">Reference proteome</keyword>
<evidence type="ECO:0000313" key="2">
    <source>
        <dbReference type="EMBL" id="CAL4124136.1"/>
    </source>
</evidence>
<evidence type="ECO:0000259" key="1">
    <source>
        <dbReference type="PROSITE" id="PS50011"/>
    </source>
</evidence>
<dbReference type="Gene3D" id="1.10.510.10">
    <property type="entry name" value="Transferase(Phosphotransferase) domain 1"/>
    <property type="match status" value="1"/>
</dbReference>
<dbReference type="InterPro" id="IPR051681">
    <property type="entry name" value="Ser/Thr_Kinases-Pseudokinases"/>
</dbReference>
<gene>
    <name evidence="2" type="ORF">MNOR_LOCUS24272</name>
</gene>
<accession>A0AAV2RER1</accession>
<dbReference type="PANTHER" id="PTHR44329:SF262">
    <property type="entry name" value="RAF HOMOLOG SERINE_THREONINE-PROTEIN KINASE RAF"/>
    <property type="match status" value="1"/>
</dbReference>
<proteinExistence type="predicted"/>
<dbReference type="Proteomes" id="UP001497623">
    <property type="component" value="Unassembled WGS sequence"/>
</dbReference>
<comment type="caution">
    <text evidence="2">The sequence shown here is derived from an EMBL/GenBank/DDBJ whole genome shotgun (WGS) entry which is preliminary data.</text>
</comment>